<accession>A0A5M6IIG7</accession>
<gene>
    <name evidence="3" type="ORF">F1189_31530</name>
</gene>
<protein>
    <submittedName>
        <fullName evidence="3">DUF3883 domain-containing protein</fullName>
    </submittedName>
</protein>
<name>A0A5M6IIG7_9PROT</name>
<evidence type="ECO:0000313" key="3">
    <source>
        <dbReference type="EMBL" id="KAA5607932.1"/>
    </source>
</evidence>
<proteinExistence type="predicted"/>
<dbReference type="Pfam" id="PF13020">
    <property type="entry name" value="NOV_C"/>
    <property type="match status" value="1"/>
</dbReference>
<feature type="region of interest" description="Disordered" evidence="1">
    <location>
        <begin position="1"/>
        <end position="23"/>
    </location>
</feature>
<dbReference type="Proteomes" id="UP000325255">
    <property type="component" value="Unassembled WGS sequence"/>
</dbReference>
<evidence type="ECO:0000259" key="2">
    <source>
        <dbReference type="Pfam" id="PF13020"/>
    </source>
</evidence>
<sequence length="350" mass="39290">MYRAPIEIGTNVGDMQKAPTKTSRKTTTTLPKVIFFHIGWTREYRGAKDDPPLGKFGFIGEWHEALNFRPYRGRCYGYAPHSSVRVGELGAARGADYADGVLVIWTATDPAGGGRYIVGWYRNATVHRQLDDRRPSGAMTLAIADAAADDCYLVPVDERRFFVPSLQDGWPGQKSAFYANKHLSDSDLKKVIAYIDGQSSNGFFREEPAQADKKKRHGGGRSQDPETRARVERAAVDLVTTQYEHDDWDVESVESDNKGWDLEVTRAGMLLRVEVKGLSGEGAVELTPNEYEAMRSKDKRMSYRLAIVWNALSRAPTLTIFSYEPGTEAWRSDDGRKLHFKDLIGARVKF</sequence>
<dbReference type="AlphaFoldDB" id="A0A5M6IIG7"/>
<comment type="caution">
    <text evidence="3">The sequence shown here is derived from an EMBL/GenBank/DDBJ whole genome shotgun (WGS) entry which is preliminary data.</text>
</comment>
<feature type="domain" description="Protein NO VEIN C-terminal" evidence="2">
    <location>
        <begin position="231"/>
        <end position="318"/>
    </location>
</feature>
<organism evidence="3 4">
    <name type="scientific">Rhodovastum atsumiense</name>
    <dbReference type="NCBI Taxonomy" id="504468"/>
    <lineage>
        <taxon>Bacteria</taxon>
        <taxon>Pseudomonadati</taxon>
        <taxon>Pseudomonadota</taxon>
        <taxon>Alphaproteobacteria</taxon>
        <taxon>Acetobacterales</taxon>
        <taxon>Acetobacteraceae</taxon>
        <taxon>Rhodovastum</taxon>
    </lineage>
</organism>
<evidence type="ECO:0000256" key="1">
    <source>
        <dbReference type="SAM" id="MobiDB-lite"/>
    </source>
</evidence>
<feature type="region of interest" description="Disordered" evidence="1">
    <location>
        <begin position="203"/>
        <end position="229"/>
    </location>
</feature>
<keyword evidence="4" id="KW-1185">Reference proteome</keyword>
<dbReference type="OrthoDB" id="9811869at2"/>
<evidence type="ECO:0000313" key="4">
    <source>
        <dbReference type="Proteomes" id="UP000325255"/>
    </source>
</evidence>
<dbReference type="InterPro" id="IPR024975">
    <property type="entry name" value="NOV_C"/>
</dbReference>
<reference evidence="3 4" key="1">
    <citation type="submission" date="2019-09" db="EMBL/GenBank/DDBJ databases">
        <title>Genome sequence of Rhodovastum atsumiense, a diverse member of the Acetobacteraceae family of non-sulfur purple photosynthetic bacteria.</title>
        <authorList>
            <person name="Meyer T."/>
            <person name="Kyndt J."/>
        </authorList>
    </citation>
    <scope>NUCLEOTIDE SEQUENCE [LARGE SCALE GENOMIC DNA]</scope>
    <source>
        <strain evidence="3 4">DSM 21279</strain>
    </source>
</reference>
<dbReference type="EMBL" id="VWPK01000129">
    <property type="protein sequence ID" value="KAA5607932.1"/>
    <property type="molecule type" value="Genomic_DNA"/>
</dbReference>